<dbReference type="PANTHER" id="PTHR23055">
    <property type="entry name" value="CALCIUM BINDING PROTEINS"/>
    <property type="match status" value="1"/>
</dbReference>
<name>A0A0R3UIN7_MESCO</name>
<gene>
    <name evidence="5" type="ORF">MCOS_LOCUS7307</name>
</gene>
<dbReference type="STRING" id="53468.A0A0R3UIN7"/>
<evidence type="ECO:0000256" key="2">
    <source>
        <dbReference type="ARBA" id="ARBA00022737"/>
    </source>
</evidence>
<feature type="domain" description="EF-hand" evidence="4">
    <location>
        <begin position="25"/>
        <end position="60"/>
    </location>
</feature>
<dbReference type="WBParaSite" id="MCOS_0000730601-mRNA-1">
    <property type="protein sequence ID" value="MCOS_0000730601-mRNA-1"/>
    <property type="gene ID" value="MCOS_0000730601"/>
</dbReference>
<evidence type="ECO:0000256" key="1">
    <source>
        <dbReference type="ARBA" id="ARBA00022723"/>
    </source>
</evidence>
<dbReference type="PROSITE" id="PS00018">
    <property type="entry name" value="EF_HAND_1"/>
    <property type="match status" value="1"/>
</dbReference>
<evidence type="ECO:0000256" key="3">
    <source>
        <dbReference type="ARBA" id="ARBA00022837"/>
    </source>
</evidence>
<keyword evidence="2" id="KW-0677">Repeat</keyword>
<evidence type="ECO:0000313" key="7">
    <source>
        <dbReference type="WBParaSite" id="MCOS_0000730601-mRNA-1"/>
    </source>
</evidence>
<feature type="domain" description="EF-hand" evidence="4">
    <location>
        <begin position="70"/>
        <end position="105"/>
    </location>
</feature>
<dbReference type="PROSITE" id="PS50222">
    <property type="entry name" value="EF_HAND_2"/>
    <property type="match status" value="2"/>
</dbReference>
<evidence type="ECO:0000313" key="6">
    <source>
        <dbReference type="Proteomes" id="UP000267029"/>
    </source>
</evidence>
<dbReference type="OrthoDB" id="191686at2759"/>
<dbReference type="Gene3D" id="1.10.238.10">
    <property type="entry name" value="EF-hand"/>
    <property type="match status" value="1"/>
</dbReference>
<dbReference type="PANTHER" id="PTHR23055:SF60">
    <property type="entry name" value="CALAXIN"/>
    <property type="match status" value="1"/>
</dbReference>
<protein>
    <submittedName>
        <fullName evidence="7">EF-hand domain-containing protein</fullName>
    </submittedName>
</protein>
<keyword evidence="3" id="KW-0106">Calcium</keyword>
<evidence type="ECO:0000259" key="4">
    <source>
        <dbReference type="PROSITE" id="PS50222"/>
    </source>
</evidence>
<dbReference type="SUPFAM" id="SSF47473">
    <property type="entry name" value="EF-hand"/>
    <property type="match status" value="1"/>
</dbReference>
<dbReference type="SMART" id="SM00054">
    <property type="entry name" value="EFh"/>
    <property type="match status" value="2"/>
</dbReference>
<dbReference type="GO" id="GO:0005509">
    <property type="term" value="F:calcium ion binding"/>
    <property type="evidence" value="ECO:0007669"/>
    <property type="project" value="InterPro"/>
</dbReference>
<keyword evidence="1" id="KW-0479">Metal-binding</keyword>
<reference evidence="5 6" key="2">
    <citation type="submission" date="2018-10" db="EMBL/GenBank/DDBJ databases">
        <authorList>
            <consortium name="Pathogen Informatics"/>
        </authorList>
    </citation>
    <scope>NUCLEOTIDE SEQUENCE [LARGE SCALE GENOMIC DNA]</scope>
</reference>
<evidence type="ECO:0000313" key="5">
    <source>
        <dbReference type="EMBL" id="VDD81304.1"/>
    </source>
</evidence>
<dbReference type="Pfam" id="PF13499">
    <property type="entry name" value="EF-hand_7"/>
    <property type="match status" value="1"/>
</dbReference>
<sequence length="139" mass="16020">MEEWVEGLSVFIRGDLREKAYCKCYCLLYFKVAFSVYDLNADAIISRDEIFQLLSLSLSNRADIEDQEDIIRDLVEYTFKRLDCNHDGKVTFNDYFNAVKEEILLAEILGQCLPTDTALAAFLATFEEPQARTITRNPT</sequence>
<dbReference type="AlphaFoldDB" id="A0A0R3UIN7"/>
<dbReference type="InterPro" id="IPR002048">
    <property type="entry name" value="EF_hand_dom"/>
</dbReference>
<reference evidence="7" key="1">
    <citation type="submission" date="2017-02" db="UniProtKB">
        <authorList>
            <consortium name="WormBaseParasite"/>
        </authorList>
    </citation>
    <scope>IDENTIFICATION</scope>
</reference>
<proteinExistence type="predicted"/>
<dbReference type="Proteomes" id="UP000267029">
    <property type="component" value="Unassembled WGS sequence"/>
</dbReference>
<organism evidence="7">
    <name type="scientific">Mesocestoides corti</name>
    <name type="common">Flatworm</name>
    <dbReference type="NCBI Taxonomy" id="53468"/>
    <lineage>
        <taxon>Eukaryota</taxon>
        <taxon>Metazoa</taxon>
        <taxon>Spiralia</taxon>
        <taxon>Lophotrochozoa</taxon>
        <taxon>Platyhelminthes</taxon>
        <taxon>Cestoda</taxon>
        <taxon>Eucestoda</taxon>
        <taxon>Cyclophyllidea</taxon>
        <taxon>Mesocestoididae</taxon>
        <taxon>Mesocestoides</taxon>
    </lineage>
</organism>
<dbReference type="EMBL" id="UXSR01005350">
    <property type="protein sequence ID" value="VDD81304.1"/>
    <property type="molecule type" value="Genomic_DNA"/>
</dbReference>
<keyword evidence="6" id="KW-1185">Reference proteome</keyword>
<dbReference type="InterPro" id="IPR028846">
    <property type="entry name" value="Recoverin"/>
</dbReference>
<accession>A0A0R3UIN7</accession>
<dbReference type="InterPro" id="IPR018247">
    <property type="entry name" value="EF_Hand_1_Ca_BS"/>
</dbReference>
<dbReference type="InterPro" id="IPR011992">
    <property type="entry name" value="EF-hand-dom_pair"/>
</dbReference>